<sequence length="413" mass="47242">MDDENRQDDWANSRQNRLPSFTEVLSRRTRPPVDLFMFYLFLQREGAEDILDFWLDVQQHENLCRAYFKDVRKSGRSIKEDWPQYWDYARRRGSIYGTVVGLHPEAAGTKRSTTSTAEMLSEQDKHNLAAVGDTEKGRRSTSPRPQTGQSEHTRVASASPNAAYDPPRSTTPFSLSGRTPTLFNLKRASRAPTVIPRSAAINRMDLIASAERIFYRYLSPAGNTVNSNENHEIYLPPALRIHSFPLSSTHEPKTQTELSLMAQIPDIFHTQKEYCFRAMEQDAFPRFLRSKAFGNLTPISALVRLILGLIILWIGLAVAFSLIFLDVHPKSKRFFLFIPFTFAITFLVSHQYELDPILVFFGQSETTPFRTLTIREPYVRKLLLGRAIWVSILIAAFVTALTLLFWAVPGHRL</sequence>
<dbReference type="InterPro" id="IPR036305">
    <property type="entry name" value="RGS_sf"/>
</dbReference>
<name>A0A0C9XZP0_9AGAR</name>
<keyword evidence="2" id="KW-0812">Transmembrane</keyword>
<dbReference type="PROSITE" id="PS50132">
    <property type="entry name" value="RGS"/>
    <property type="match status" value="2"/>
</dbReference>
<dbReference type="SUPFAM" id="SSF48097">
    <property type="entry name" value="Regulator of G-protein signaling, RGS"/>
    <property type="match status" value="1"/>
</dbReference>
<dbReference type="GO" id="GO:0005886">
    <property type="term" value="C:plasma membrane"/>
    <property type="evidence" value="ECO:0007669"/>
    <property type="project" value="TreeGrafter"/>
</dbReference>
<organism evidence="4 5">
    <name type="scientific">Laccaria amethystina LaAM-08-1</name>
    <dbReference type="NCBI Taxonomy" id="1095629"/>
    <lineage>
        <taxon>Eukaryota</taxon>
        <taxon>Fungi</taxon>
        <taxon>Dikarya</taxon>
        <taxon>Basidiomycota</taxon>
        <taxon>Agaricomycotina</taxon>
        <taxon>Agaricomycetes</taxon>
        <taxon>Agaricomycetidae</taxon>
        <taxon>Agaricales</taxon>
        <taxon>Agaricineae</taxon>
        <taxon>Hydnangiaceae</taxon>
        <taxon>Laccaria</taxon>
    </lineage>
</organism>
<accession>A0A0C9XZP0</accession>
<feature type="region of interest" description="Disordered" evidence="1">
    <location>
        <begin position="107"/>
        <end position="177"/>
    </location>
</feature>
<reference evidence="4 5" key="1">
    <citation type="submission" date="2014-04" db="EMBL/GenBank/DDBJ databases">
        <authorList>
            <consortium name="DOE Joint Genome Institute"/>
            <person name="Kuo A."/>
            <person name="Kohler A."/>
            <person name="Nagy L.G."/>
            <person name="Floudas D."/>
            <person name="Copeland A."/>
            <person name="Barry K.W."/>
            <person name="Cichocki N."/>
            <person name="Veneault-Fourrey C."/>
            <person name="LaButti K."/>
            <person name="Lindquist E.A."/>
            <person name="Lipzen A."/>
            <person name="Lundell T."/>
            <person name="Morin E."/>
            <person name="Murat C."/>
            <person name="Sun H."/>
            <person name="Tunlid A."/>
            <person name="Henrissat B."/>
            <person name="Grigoriev I.V."/>
            <person name="Hibbett D.S."/>
            <person name="Martin F."/>
            <person name="Nordberg H.P."/>
            <person name="Cantor M.N."/>
            <person name="Hua S.X."/>
        </authorList>
    </citation>
    <scope>NUCLEOTIDE SEQUENCE [LARGE SCALE GENOMIC DNA]</scope>
    <source>
        <strain evidence="4 5">LaAM-08-1</strain>
    </source>
</reference>
<dbReference type="SMART" id="SM00315">
    <property type="entry name" value="RGS"/>
    <property type="match status" value="1"/>
</dbReference>
<feature type="domain" description="RGS" evidence="3">
    <location>
        <begin position="24"/>
        <end position="82"/>
    </location>
</feature>
<evidence type="ECO:0000313" key="5">
    <source>
        <dbReference type="Proteomes" id="UP000054477"/>
    </source>
</evidence>
<keyword evidence="2" id="KW-1133">Transmembrane helix</keyword>
<dbReference type="Proteomes" id="UP000054477">
    <property type="component" value="Unassembled WGS sequence"/>
</dbReference>
<evidence type="ECO:0000259" key="3">
    <source>
        <dbReference type="PROSITE" id="PS50132"/>
    </source>
</evidence>
<dbReference type="HOGENOM" id="CLU_029881_1_1_1"/>
<dbReference type="AlphaFoldDB" id="A0A0C9XZP0"/>
<evidence type="ECO:0000256" key="2">
    <source>
        <dbReference type="SAM" id="Phobius"/>
    </source>
</evidence>
<evidence type="ECO:0000313" key="4">
    <source>
        <dbReference type="EMBL" id="KIK03207.1"/>
    </source>
</evidence>
<dbReference type="OrthoDB" id="5584247at2759"/>
<proteinExistence type="predicted"/>
<dbReference type="PANTHER" id="PTHR13155">
    <property type="entry name" value="A-KINASE ANCHOR PROTEINS"/>
    <property type="match status" value="1"/>
</dbReference>
<dbReference type="InterPro" id="IPR052246">
    <property type="entry name" value="Cell_Polariz_PKAAnc"/>
</dbReference>
<feature type="transmembrane region" description="Helical" evidence="2">
    <location>
        <begin position="305"/>
        <end position="327"/>
    </location>
</feature>
<dbReference type="InterPro" id="IPR016137">
    <property type="entry name" value="RGS"/>
</dbReference>
<keyword evidence="5" id="KW-1185">Reference proteome</keyword>
<evidence type="ECO:0000256" key="1">
    <source>
        <dbReference type="SAM" id="MobiDB-lite"/>
    </source>
</evidence>
<reference evidence="5" key="2">
    <citation type="submission" date="2015-01" db="EMBL/GenBank/DDBJ databases">
        <title>Evolutionary Origins and Diversification of the Mycorrhizal Mutualists.</title>
        <authorList>
            <consortium name="DOE Joint Genome Institute"/>
            <consortium name="Mycorrhizal Genomics Consortium"/>
            <person name="Kohler A."/>
            <person name="Kuo A."/>
            <person name="Nagy L.G."/>
            <person name="Floudas D."/>
            <person name="Copeland A."/>
            <person name="Barry K.W."/>
            <person name="Cichocki N."/>
            <person name="Veneault-Fourrey C."/>
            <person name="LaButti K."/>
            <person name="Lindquist E.A."/>
            <person name="Lipzen A."/>
            <person name="Lundell T."/>
            <person name="Morin E."/>
            <person name="Murat C."/>
            <person name="Riley R."/>
            <person name="Ohm R."/>
            <person name="Sun H."/>
            <person name="Tunlid A."/>
            <person name="Henrissat B."/>
            <person name="Grigoriev I.V."/>
            <person name="Hibbett D.S."/>
            <person name="Martin F."/>
        </authorList>
    </citation>
    <scope>NUCLEOTIDE SEQUENCE [LARGE SCALE GENOMIC DNA]</scope>
    <source>
        <strain evidence="5">LaAM-08-1</strain>
    </source>
</reference>
<feature type="domain" description="RGS" evidence="3">
    <location>
        <begin position="265"/>
        <end position="297"/>
    </location>
</feature>
<dbReference type="InterPro" id="IPR044926">
    <property type="entry name" value="RGS_subdomain_2"/>
</dbReference>
<keyword evidence="2" id="KW-0472">Membrane</keyword>
<protein>
    <recommendedName>
        <fullName evidence="3">RGS domain-containing protein</fullName>
    </recommendedName>
</protein>
<gene>
    <name evidence="4" type="ORF">K443DRAFT_676870</name>
</gene>
<dbReference type="GO" id="GO:0008104">
    <property type="term" value="P:intracellular protein localization"/>
    <property type="evidence" value="ECO:0007669"/>
    <property type="project" value="TreeGrafter"/>
</dbReference>
<feature type="compositionally biased region" description="Polar residues" evidence="1">
    <location>
        <begin position="140"/>
        <end position="160"/>
    </location>
</feature>
<feature type="transmembrane region" description="Helical" evidence="2">
    <location>
        <begin position="387"/>
        <end position="408"/>
    </location>
</feature>
<feature type="compositionally biased region" description="Polar residues" evidence="1">
    <location>
        <begin position="168"/>
        <end position="177"/>
    </location>
</feature>
<feature type="transmembrane region" description="Helical" evidence="2">
    <location>
        <begin position="334"/>
        <end position="352"/>
    </location>
</feature>
<feature type="compositionally biased region" description="Basic and acidic residues" evidence="1">
    <location>
        <begin position="122"/>
        <end position="138"/>
    </location>
</feature>
<dbReference type="Gene3D" id="1.10.167.10">
    <property type="entry name" value="Regulator of G-protein Signalling 4, domain 2"/>
    <property type="match status" value="1"/>
</dbReference>
<dbReference type="PANTHER" id="PTHR13155:SF1">
    <property type="entry name" value="A-KINASE ANCHOR PROTEIN 10, MITOCHONDRIAL"/>
    <property type="match status" value="1"/>
</dbReference>
<dbReference type="EMBL" id="KN838582">
    <property type="protein sequence ID" value="KIK03207.1"/>
    <property type="molecule type" value="Genomic_DNA"/>
</dbReference>